<dbReference type="PANTHER" id="PTHR33915">
    <property type="entry name" value="OSJNBA0033G05.11 PROTEIN"/>
    <property type="match status" value="1"/>
</dbReference>
<evidence type="ECO:0000313" key="2">
    <source>
        <dbReference type="EMBL" id="VVA25104.1"/>
    </source>
</evidence>
<accession>A0A5E4FAD9</accession>
<gene>
    <name evidence="2" type="ORF">ALMOND_2B021557</name>
</gene>
<reference evidence="3" key="1">
    <citation type="journal article" date="2020" name="Plant J.">
        <title>Transposons played a major role in the diversification between the closely related almond and peach genomes: results from the almond genome sequence.</title>
        <authorList>
            <person name="Alioto T."/>
            <person name="Alexiou K.G."/>
            <person name="Bardil A."/>
            <person name="Barteri F."/>
            <person name="Castanera R."/>
            <person name="Cruz F."/>
            <person name="Dhingra A."/>
            <person name="Duval H."/>
            <person name="Fernandez I Marti A."/>
            <person name="Frias L."/>
            <person name="Galan B."/>
            <person name="Garcia J.L."/>
            <person name="Howad W."/>
            <person name="Gomez-Garrido J."/>
            <person name="Gut M."/>
            <person name="Julca I."/>
            <person name="Morata J."/>
            <person name="Puigdomenech P."/>
            <person name="Ribeca P."/>
            <person name="Rubio Cabetas M.J."/>
            <person name="Vlasova A."/>
            <person name="Wirthensohn M."/>
            <person name="Garcia-Mas J."/>
            <person name="Gabaldon T."/>
            <person name="Casacuberta J.M."/>
            <person name="Arus P."/>
        </authorList>
    </citation>
    <scope>NUCLEOTIDE SEQUENCE [LARGE SCALE GENOMIC DNA]</scope>
    <source>
        <strain evidence="3">cv. Texas</strain>
    </source>
</reference>
<dbReference type="Proteomes" id="UP000327085">
    <property type="component" value="Chromosome 7"/>
</dbReference>
<dbReference type="OMA" id="NHYNQEM"/>
<evidence type="ECO:0000313" key="3">
    <source>
        <dbReference type="Proteomes" id="UP000327085"/>
    </source>
</evidence>
<dbReference type="CDD" id="cd09487">
    <property type="entry name" value="SAM_superfamily"/>
    <property type="match status" value="1"/>
</dbReference>
<sequence>MDWFSWLSKTGLDPSLIYEYGLAFSRNELQFEDVSYFDHEFLQSMGISVAKHRLEILKLAKKERSGLGGHPRSLSTLSWALIRTKKCFSKYFNKWVFHEDLSLKDAGEGAARYQDHWRGALLRKHKATVNGEVKEENPVMFKTRSMALSGPLDGRVQERLMANNNNNNNNNNRSLKLSGPLDGKVHERLMYTHRSPRLRGPSDVNGRAPERLLVETTRSPKLSGPLEGRTHERLMVSNKSPRLSGPLDGRLVVSPNFCTPYEKERVDDVDYDDHSLWTALFQDMKPT</sequence>
<dbReference type="EMBL" id="CABIKO010000090">
    <property type="protein sequence ID" value="VVA25104.1"/>
    <property type="molecule type" value="Genomic_DNA"/>
</dbReference>
<dbReference type="AlphaFoldDB" id="A0A5E4FAD9"/>
<dbReference type="SUPFAM" id="SSF47769">
    <property type="entry name" value="SAM/Pointed domain"/>
    <property type="match status" value="1"/>
</dbReference>
<dbReference type="InterPro" id="IPR001660">
    <property type="entry name" value="SAM"/>
</dbReference>
<dbReference type="Gramene" id="VVA25104">
    <property type="protein sequence ID" value="VVA25104"/>
    <property type="gene ID" value="Prudul26B021557"/>
</dbReference>
<dbReference type="PANTHER" id="PTHR33915:SF3">
    <property type="entry name" value="STERILE ALPHA MOTIF (SAM) DOMAIN PROTEIN"/>
    <property type="match status" value="1"/>
</dbReference>
<dbReference type="InParanoid" id="A0A5E4FAD9"/>
<feature type="domain" description="SAM" evidence="1">
    <location>
        <begin position="19"/>
        <end position="58"/>
    </location>
</feature>
<dbReference type="InterPro" id="IPR013761">
    <property type="entry name" value="SAM/pointed_sf"/>
</dbReference>
<evidence type="ECO:0000259" key="1">
    <source>
        <dbReference type="Pfam" id="PF07647"/>
    </source>
</evidence>
<proteinExistence type="predicted"/>
<dbReference type="Gene3D" id="1.10.150.50">
    <property type="entry name" value="Transcription Factor, Ets-1"/>
    <property type="match status" value="1"/>
</dbReference>
<name>A0A5E4FAD9_PRUDU</name>
<dbReference type="Pfam" id="PF07647">
    <property type="entry name" value="SAM_2"/>
    <property type="match status" value="1"/>
</dbReference>
<protein>
    <submittedName>
        <fullName evidence="2">PREDICTED: Sterile alpha</fullName>
    </submittedName>
</protein>
<organism evidence="2 3">
    <name type="scientific">Prunus dulcis</name>
    <name type="common">Almond</name>
    <name type="synonym">Amygdalus dulcis</name>
    <dbReference type="NCBI Taxonomy" id="3755"/>
    <lineage>
        <taxon>Eukaryota</taxon>
        <taxon>Viridiplantae</taxon>
        <taxon>Streptophyta</taxon>
        <taxon>Embryophyta</taxon>
        <taxon>Tracheophyta</taxon>
        <taxon>Spermatophyta</taxon>
        <taxon>Magnoliopsida</taxon>
        <taxon>eudicotyledons</taxon>
        <taxon>Gunneridae</taxon>
        <taxon>Pentapetalae</taxon>
        <taxon>rosids</taxon>
        <taxon>fabids</taxon>
        <taxon>Rosales</taxon>
        <taxon>Rosaceae</taxon>
        <taxon>Amygdaloideae</taxon>
        <taxon>Amygdaleae</taxon>
        <taxon>Prunus</taxon>
    </lineage>
</organism>